<gene>
    <name evidence="1" type="ORF">GW590_02270</name>
</gene>
<evidence type="ECO:0000313" key="1">
    <source>
        <dbReference type="EMBL" id="NMP25703.1"/>
    </source>
</evidence>
<accession>A0A848MF06</accession>
<dbReference type="RefSeq" id="WP_169401384.1">
    <property type="nucleotide sequence ID" value="NZ_JAADJU010000001.1"/>
</dbReference>
<dbReference type="AlphaFoldDB" id="A0A848MF06"/>
<comment type="caution">
    <text evidence="1">The sequence shown here is derived from an EMBL/GenBank/DDBJ whole genome shotgun (WGS) entry which is preliminary data.</text>
</comment>
<evidence type="ECO:0000313" key="2">
    <source>
        <dbReference type="Proteomes" id="UP000585363"/>
    </source>
</evidence>
<reference evidence="1 2" key="2">
    <citation type="submission" date="2020-06" db="EMBL/GenBank/DDBJ databases">
        <title>Polyphasic characterization of a Rahnella strain isolated from tree sap.</title>
        <authorList>
            <person name="Kim I.S."/>
        </authorList>
    </citation>
    <scope>NUCLEOTIDE SEQUENCE [LARGE SCALE GENOMIC DNA]</scope>
    <source>
        <strain evidence="1 2">SAP-1</strain>
    </source>
</reference>
<sequence>MSEEVISTCSSATRRRYLDASTTLPAGSPVIADVKIDAAGNFYLFPWPDHALKTAVSCLISPQEGDRVRAVFDRQTLIITDILARTSAGPRVINSQEHDLHLVAPNISLQGKEGITLQAENISLLAATSRWLAERMEQVSRRLFVRADHAHRQIKHTDNLQAENIHHQAAQTLIIKGRLASVKGATVLKVDGSQIHMG</sequence>
<reference evidence="1 2" key="1">
    <citation type="submission" date="2020-01" db="EMBL/GenBank/DDBJ databases">
        <authorList>
            <person name="Lee S.D."/>
        </authorList>
    </citation>
    <scope>NUCLEOTIDE SEQUENCE [LARGE SCALE GENOMIC DNA]</scope>
    <source>
        <strain evidence="1 2">SAP-1</strain>
    </source>
</reference>
<dbReference type="EMBL" id="JAADJU010000001">
    <property type="protein sequence ID" value="NMP25703.1"/>
    <property type="molecule type" value="Genomic_DNA"/>
</dbReference>
<dbReference type="Proteomes" id="UP000585363">
    <property type="component" value="Unassembled WGS sequence"/>
</dbReference>
<keyword evidence="2" id="KW-1185">Reference proteome</keyword>
<dbReference type="InterPro" id="IPR021927">
    <property type="entry name" value="DUF3540"/>
</dbReference>
<name>A0A848MF06_9GAMM</name>
<dbReference type="Pfam" id="PF12059">
    <property type="entry name" value="DUF3540"/>
    <property type="match status" value="1"/>
</dbReference>
<protein>
    <submittedName>
        <fullName evidence="1">DUF3540 domain-containing protein</fullName>
    </submittedName>
</protein>
<organism evidence="1 2">
    <name type="scientific">Rouxiella aceris</name>
    <dbReference type="NCBI Taxonomy" id="2703884"/>
    <lineage>
        <taxon>Bacteria</taxon>
        <taxon>Pseudomonadati</taxon>
        <taxon>Pseudomonadota</taxon>
        <taxon>Gammaproteobacteria</taxon>
        <taxon>Enterobacterales</taxon>
        <taxon>Yersiniaceae</taxon>
        <taxon>Rouxiella</taxon>
    </lineage>
</organism>
<proteinExistence type="predicted"/>